<dbReference type="InterPro" id="IPR036866">
    <property type="entry name" value="RibonucZ/Hydroxyglut_hydro"/>
</dbReference>
<dbReference type="EMBL" id="RHHR01000029">
    <property type="protein sequence ID" value="RNB71251.1"/>
    <property type="molecule type" value="Genomic_DNA"/>
</dbReference>
<dbReference type="Proteomes" id="UP000282028">
    <property type="component" value="Unassembled WGS sequence"/>
</dbReference>
<protein>
    <submittedName>
        <fullName evidence="5">MBL fold metallo-hydrolase</fullName>
    </submittedName>
</protein>
<proteinExistence type="predicted"/>
<evidence type="ECO:0000256" key="2">
    <source>
        <dbReference type="ARBA" id="ARBA00034301"/>
    </source>
</evidence>
<sequence length="224" mass="24490">MVSSGMRALRLEMNVGDQPFVVHAALLWDEIEVILVDTGIPGQLELIREAVEKEGISFDRLTKIIITHQDRDHIGSLPELVAAFGGKVQVLAHEIAVPYLAGETPLIKSGALAPYVKVDQTLQDKELLPDCGGIEIIYTPGHSPDHISLYHRPSKTLISGDALTSRDGVLMPFDPKFTPDKETALLSVGKLLDYDIDHVITYHGGVCSGGIKERLNEIVENPIQ</sequence>
<comment type="catalytic activity">
    <reaction evidence="3">
        <text>3',5'-cyclic UMP + H2O = UMP + H(+)</text>
        <dbReference type="Rhea" id="RHEA:70575"/>
        <dbReference type="ChEBI" id="CHEBI:15377"/>
        <dbReference type="ChEBI" id="CHEBI:15378"/>
        <dbReference type="ChEBI" id="CHEBI:57865"/>
        <dbReference type="ChEBI" id="CHEBI:184387"/>
    </reaction>
    <physiologicalReaction direction="left-to-right" evidence="3">
        <dbReference type="Rhea" id="RHEA:70576"/>
    </physiologicalReaction>
</comment>
<dbReference type="CDD" id="cd07721">
    <property type="entry name" value="yflN-like_MBL-fold"/>
    <property type="match status" value="1"/>
</dbReference>
<dbReference type="InterPro" id="IPR050855">
    <property type="entry name" value="NDM-1-like"/>
</dbReference>
<dbReference type="RefSeq" id="WP_122910047.1">
    <property type="nucleotide sequence ID" value="NZ_CBCSBE010000009.1"/>
</dbReference>
<evidence type="ECO:0000313" key="5">
    <source>
        <dbReference type="EMBL" id="RNB71251.1"/>
    </source>
</evidence>
<reference evidence="5 6" key="1">
    <citation type="submission" date="2018-10" db="EMBL/GenBank/DDBJ databases">
        <title>Phylogenomics of Brevibacillus.</title>
        <authorList>
            <person name="Dunlap C."/>
        </authorList>
    </citation>
    <scope>NUCLEOTIDE SEQUENCE [LARGE SCALE GENOMIC DNA]</scope>
    <source>
        <strain evidence="5 6">JCM 12215</strain>
    </source>
</reference>
<dbReference type="PANTHER" id="PTHR42951:SF15">
    <property type="entry name" value="METALLO-BETA-LACTAMASE SUPERFAMILY PROTEIN"/>
    <property type="match status" value="1"/>
</dbReference>
<comment type="catalytic activity">
    <reaction evidence="1">
        <text>3',5'-cyclic CMP + H2O = CMP + H(+)</text>
        <dbReference type="Rhea" id="RHEA:72675"/>
        <dbReference type="ChEBI" id="CHEBI:15377"/>
        <dbReference type="ChEBI" id="CHEBI:15378"/>
        <dbReference type="ChEBI" id="CHEBI:58003"/>
        <dbReference type="ChEBI" id="CHEBI:60377"/>
    </reaction>
    <physiologicalReaction direction="left-to-right" evidence="1">
        <dbReference type="Rhea" id="RHEA:72676"/>
    </physiologicalReaction>
</comment>
<name>A0A3M8C6R7_9BACL</name>
<evidence type="ECO:0000256" key="3">
    <source>
        <dbReference type="ARBA" id="ARBA00048505"/>
    </source>
</evidence>
<evidence type="ECO:0000313" key="6">
    <source>
        <dbReference type="Proteomes" id="UP000282028"/>
    </source>
</evidence>
<keyword evidence="6" id="KW-1185">Reference proteome</keyword>
<comment type="function">
    <text evidence="2">Counteracts the endogenous Pycsar antiviral defense system. Phosphodiesterase that enables metal-dependent hydrolysis of host cyclic nucleotide Pycsar defense signals such as cCMP and cUMP.</text>
</comment>
<dbReference type="Pfam" id="PF00753">
    <property type="entry name" value="Lactamase_B"/>
    <property type="match status" value="1"/>
</dbReference>
<dbReference type="PANTHER" id="PTHR42951">
    <property type="entry name" value="METALLO-BETA-LACTAMASE DOMAIN-CONTAINING"/>
    <property type="match status" value="1"/>
</dbReference>
<feature type="domain" description="Metallo-beta-lactamase" evidence="4">
    <location>
        <begin position="21"/>
        <end position="203"/>
    </location>
</feature>
<dbReference type="Gene3D" id="3.60.15.10">
    <property type="entry name" value="Ribonuclease Z/Hydroxyacylglutathione hydrolase-like"/>
    <property type="match status" value="1"/>
</dbReference>
<evidence type="ECO:0000256" key="1">
    <source>
        <dbReference type="ARBA" id="ARBA00034221"/>
    </source>
</evidence>
<dbReference type="GO" id="GO:0016787">
    <property type="term" value="F:hydrolase activity"/>
    <property type="evidence" value="ECO:0007669"/>
    <property type="project" value="UniProtKB-KW"/>
</dbReference>
<accession>A0A3M8C6R7</accession>
<dbReference type="InterPro" id="IPR001279">
    <property type="entry name" value="Metallo-B-lactamas"/>
</dbReference>
<keyword evidence="5" id="KW-0378">Hydrolase</keyword>
<dbReference type="AlphaFoldDB" id="A0A3M8C6R7"/>
<dbReference type="SUPFAM" id="SSF56281">
    <property type="entry name" value="Metallo-hydrolase/oxidoreductase"/>
    <property type="match status" value="1"/>
</dbReference>
<dbReference type="OrthoDB" id="9802248at2"/>
<organism evidence="5 6">
    <name type="scientific">Brevibacillus invocatus</name>
    <dbReference type="NCBI Taxonomy" id="173959"/>
    <lineage>
        <taxon>Bacteria</taxon>
        <taxon>Bacillati</taxon>
        <taxon>Bacillota</taxon>
        <taxon>Bacilli</taxon>
        <taxon>Bacillales</taxon>
        <taxon>Paenibacillaceae</taxon>
        <taxon>Brevibacillus</taxon>
    </lineage>
</organism>
<evidence type="ECO:0000259" key="4">
    <source>
        <dbReference type="SMART" id="SM00849"/>
    </source>
</evidence>
<comment type="caution">
    <text evidence="5">The sequence shown here is derived from an EMBL/GenBank/DDBJ whole genome shotgun (WGS) entry which is preliminary data.</text>
</comment>
<gene>
    <name evidence="5" type="ORF">EDM52_16380</name>
</gene>
<dbReference type="SMART" id="SM00849">
    <property type="entry name" value="Lactamase_B"/>
    <property type="match status" value="1"/>
</dbReference>